<reference evidence="1" key="1">
    <citation type="journal article" date="2014" name="Int. J. Syst. Evol. Microbiol.">
        <title>Complete genome sequence of Corynebacterium casei LMG S-19264T (=DSM 44701T), isolated from a smear-ripened cheese.</title>
        <authorList>
            <consortium name="US DOE Joint Genome Institute (JGI-PGF)"/>
            <person name="Walter F."/>
            <person name="Albersmeier A."/>
            <person name="Kalinowski J."/>
            <person name="Ruckert C."/>
        </authorList>
    </citation>
    <scope>NUCLEOTIDE SEQUENCE</scope>
    <source>
        <strain evidence="1">KCTC 32513</strain>
    </source>
</reference>
<keyword evidence="2" id="KW-1185">Reference proteome</keyword>
<sequence>MERCLLLDPCYDFGSKYLTFLRNGKIIPREDLSKTDKRIADTHLRIMQLNRQFLVTERRTSFDKTVSRLKSGALSLKNTISTNAEKISFNQIDSTVHWETFIFDASVDYPGAISKIALNVVHKASPNFKGNLREALSIFENSISDNFRDDPLGKELEYKEIADASIVKVTTQFDPINLDTLNAPLQSVTIKNFKAISSIELGIVSLNGDSRISNKLAHD</sequence>
<comment type="caution">
    <text evidence="1">The sequence shown here is derived from an EMBL/GenBank/DDBJ whole genome shotgun (WGS) entry which is preliminary data.</text>
</comment>
<dbReference type="AlphaFoldDB" id="A0A8J3CSY7"/>
<dbReference type="EMBL" id="BMZH01000009">
    <property type="protein sequence ID" value="GHA98242.1"/>
    <property type="molecule type" value="Genomic_DNA"/>
</dbReference>
<name>A0A8J3CSY7_9PROT</name>
<evidence type="ECO:0000313" key="2">
    <source>
        <dbReference type="Proteomes" id="UP000634004"/>
    </source>
</evidence>
<evidence type="ECO:0000313" key="1">
    <source>
        <dbReference type="EMBL" id="GHA98242.1"/>
    </source>
</evidence>
<protein>
    <submittedName>
        <fullName evidence="1">Uncharacterized protein</fullName>
    </submittedName>
</protein>
<proteinExistence type="predicted"/>
<gene>
    <name evidence="1" type="ORF">GCM10009069_21370</name>
</gene>
<reference evidence="1" key="2">
    <citation type="submission" date="2020-09" db="EMBL/GenBank/DDBJ databases">
        <authorList>
            <person name="Sun Q."/>
            <person name="Kim S."/>
        </authorList>
    </citation>
    <scope>NUCLEOTIDE SEQUENCE</scope>
    <source>
        <strain evidence="1">KCTC 32513</strain>
    </source>
</reference>
<organism evidence="1 2">
    <name type="scientific">Algimonas arctica</name>
    <dbReference type="NCBI Taxonomy" id="1479486"/>
    <lineage>
        <taxon>Bacteria</taxon>
        <taxon>Pseudomonadati</taxon>
        <taxon>Pseudomonadota</taxon>
        <taxon>Alphaproteobacteria</taxon>
        <taxon>Maricaulales</taxon>
        <taxon>Robiginitomaculaceae</taxon>
        <taxon>Algimonas</taxon>
    </lineage>
</organism>
<accession>A0A8J3CSY7</accession>
<dbReference type="Proteomes" id="UP000634004">
    <property type="component" value="Unassembled WGS sequence"/>
</dbReference>